<feature type="region of interest" description="Disordered" evidence="2">
    <location>
        <begin position="327"/>
        <end position="346"/>
    </location>
</feature>
<feature type="coiled-coil region" evidence="1">
    <location>
        <begin position="300"/>
        <end position="327"/>
    </location>
</feature>
<gene>
    <name evidence="3" type="ORF">BCR34DRAFT_584482</name>
</gene>
<feature type="compositionally biased region" description="Basic and acidic residues" evidence="2">
    <location>
        <begin position="154"/>
        <end position="164"/>
    </location>
</feature>
<dbReference type="Proteomes" id="UP000193144">
    <property type="component" value="Unassembled WGS sequence"/>
</dbReference>
<sequence>MGSRYEKLNKNTQDLVDCMIPGIATNWNIDDVCDVIPEDIRMRKWDCDRREHKYDEPESDPRNWGVQFLKDLVTISRLLKGNLSVFQDDLRRVLAETDDEDHPWVRFQEIKALKEKYEAAEEVSSMASSPGKLKEFFSETSTDDSFIVPPKKTRALEDGHDRPVTGKRQRKLGPYPKRRRQSTAASSKKKAGKSRMVQDDFEPDNSDGYHGHGEESPTPYFDPKYNLRNEVNIKSEHESPVDETNDIMSVPAIVTPSFTGSPHPSHARFQHMMTDGPGPSSHTGTKSRLRMAGFPGDRVISELQLKVKIAEAELVAARSRLQLALQQRGANDVEGMGTKEEPHVLE</sequence>
<keyword evidence="1" id="KW-0175">Coiled coil</keyword>
<protein>
    <submittedName>
        <fullName evidence="3">Uncharacterized protein</fullName>
    </submittedName>
</protein>
<organism evidence="3 4">
    <name type="scientific">Clohesyomyces aquaticus</name>
    <dbReference type="NCBI Taxonomy" id="1231657"/>
    <lineage>
        <taxon>Eukaryota</taxon>
        <taxon>Fungi</taxon>
        <taxon>Dikarya</taxon>
        <taxon>Ascomycota</taxon>
        <taxon>Pezizomycotina</taxon>
        <taxon>Dothideomycetes</taxon>
        <taxon>Pleosporomycetidae</taxon>
        <taxon>Pleosporales</taxon>
        <taxon>Lindgomycetaceae</taxon>
        <taxon>Clohesyomyces</taxon>
    </lineage>
</organism>
<feature type="region of interest" description="Disordered" evidence="2">
    <location>
        <begin position="139"/>
        <end position="223"/>
    </location>
</feature>
<reference evidence="3 4" key="1">
    <citation type="submission" date="2016-07" db="EMBL/GenBank/DDBJ databases">
        <title>Pervasive Adenine N6-methylation of Active Genes in Fungi.</title>
        <authorList>
            <consortium name="DOE Joint Genome Institute"/>
            <person name="Mondo S.J."/>
            <person name="Dannebaum R.O."/>
            <person name="Kuo R.C."/>
            <person name="Labutti K."/>
            <person name="Haridas S."/>
            <person name="Kuo A."/>
            <person name="Salamov A."/>
            <person name="Ahrendt S.R."/>
            <person name="Lipzen A."/>
            <person name="Sullivan W."/>
            <person name="Andreopoulos W.B."/>
            <person name="Clum A."/>
            <person name="Lindquist E."/>
            <person name="Daum C."/>
            <person name="Ramamoorthy G.K."/>
            <person name="Gryganskyi A."/>
            <person name="Culley D."/>
            <person name="Magnuson J.K."/>
            <person name="James T.Y."/>
            <person name="O'Malley M.A."/>
            <person name="Stajich J.E."/>
            <person name="Spatafora J.W."/>
            <person name="Visel A."/>
            <person name="Grigoriev I.V."/>
        </authorList>
    </citation>
    <scope>NUCLEOTIDE SEQUENCE [LARGE SCALE GENOMIC DNA]</scope>
    <source>
        <strain evidence="3 4">CBS 115471</strain>
    </source>
</reference>
<dbReference type="OrthoDB" id="3781687at2759"/>
<accession>A0A1Y2A1D0</accession>
<feature type="compositionally biased region" description="Basic and acidic residues" evidence="2">
    <location>
        <begin position="337"/>
        <end position="346"/>
    </location>
</feature>
<evidence type="ECO:0000256" key="2">
    <source>
        <dbReference type="SAM" id="MobiDB-lite"/>
    </source>
</evidence>
<dbReference type="EMBL" id="MCFA01000019">
    <property type="protein sequence ID" value="ORY16268.1"/>
    <property type="molecule type" value="Genomic_DNA"/>
</dbReference>
<comment type="caution">
    <text evidence="3">The sequence shown here is derived from an EMBL/GenBank/DDBJ whole genome shotgun (WGS) entry which is preliminary data.</text>
</comment>
<name>A0A1Y2A1D0_9PLEO</name>
<keyword evidence="4" id="KW-1185">Reference proteome</keyword>
<dbReference type="AlphaFoldDB" id="A0A1Y2A1D0"/>
<evidence type="ECO:0000256" key="1">
    <source>
        <dbReference type="SAM" id="Coils"/>
    </source>
</evidence>
<proteinExistence type="predicted"/>
<feature type="compositionally biased region" description="Basic residues" evidence="2">
    <location>
        <begin position="165"/>
        <end position="193"/>
    </location>
</feature>
<evidence type="ECO:0000313" key="3">
    <source>
        <dbReference type="EMBL" id="ORY16268.1"/>
    </source>
</evidence>
<evidence type="ECO:0000313" key="4">
    <source>
        <dbReference type="Proteomes" id="UP000193144"/>
    </source>
</evidence>